<dbReference type="EMBL" id="JAOWLA010000021">
    <property type="protein sequence ID" value="MCV2866599.1"/>
    <property type="molecule type" value="Genomic_DNA"/>
</dbReference>
<keyword evidence="4" id="KW-0997">Cell inner membrane</keyword>
<keyword evidence="2" id="KW-0813">Transport</keyword>
<sequence length="393" mass="41647">MSGGETLRAVFLPLVDAAPLIIAAELGFAAEEGIELELQKAPSWSVARDLIALRQVELAHLLAPIPVASQLRLGGNAVPLCAVMVMSVNGTVIGLSNALAGRLRAVGHPFDFADARAAGQALLAVAERPLRIGVPFPFSMHAELVRFWLEAIAPGASGRHLVKTVPPPRMSEAISAGEIDMFCVGEPWGSITVENGTGELLLPGCAIWSFAPEKVLSVREDWATDHPDRVGRAVRALWRAGRWLANPSNHTAASEILARARYLDLPADVVDRALSGRLTISNRGEVRSVPGFVEFHEGAATFPWRSQAAWIGQGLARRTSLPVGPATEAAKAAFRSDIYRRAMAGTGALLPGASEKVEGAVTRETSVASESGALVLCPDGFFDGTVFDPSFAD</sequence>
<organism evidence="6 7">
    <name type="scientific">Albidovulum sediminicola</name>
    <dbReference type="NCBI Taxonomy" id="2984331"/>
    <lineage>
        <taxon>Bacteria</taxon>
        <taxon>Pseudomonadati</taxon>
        <taxon>Pseudomonadota</taxon>
        <taxon>Alphaproteobacteria</taxon>
        <taxon>Rhodobacterales</taxon>
        <taxon>Paracoccaceae</taxon>
        <taxon>Albidovulum</taxon>
    </lineage>
</organism>
<dbReference type="PANTHER" id="PTHR30024">
    <property type="entry name" value="ALIPHATIC SULFONATES-BINDING PROTEIN-RELATED"/>
    <property type="match status" value="1"/>
</dbReference>
<dbReference type="PANTHER" id="PTHR30024:SF43">
    <property type="entry name" value="BLL4572 PROTEIN"/>
    <property type="match status" value="1"/>
</dbReference>
<name>A0ABT2Z626_9RHOB</name>
<dbReference type="RefSeq" id="WP_263723135.1">
    <property type="nucleotide sequence ID" value="NZ_JAOWLA010000021.1"/>
</dbReference>
<keyword evidence="3" id="KW-1003">Cell membrane</keyword>
<dbReference type="Gene3D" id="3.40.190.10">
    <property type="entry name" value="Periplasmic binding protein-like II"/>
    <property type="match status" value="2"/>
</dbReference>
<protein>
    <submittedName>
        <fullName evidence="6">ABC transporter substrate-binding protein</fullName>
    </submittedName>
</protein>
<proteinExistence type="predicted"/>
<dbReference type="Pfam" id="PF13379">
    <property type="entry name" value="NMT1_2"/>
    <property type="match status" value="1"/>
</dbReference>
<dbReference type="SUPFAM" id="SSF53850">
    <property type="entry name" value="Periplasmic binding protein-like II"/>
    <property type="match status" value="1"/>
</dbReference>
<evidence type="ECO:0000256" key="4">
    <source>
        <dbReference type="ARBA" id="ARBA00022519"/>
    </source>
</evidence>
<comment type="subcellular location">
    <subcellularLocation>
        <location evidence="1">Endomembrane system</location>
    </subcellularLocation>
</comment>
<evidence type="ECO:0000256" key="5">
    <source>
        <dbReference type="ARBA" id="ARBA00023136"/>
    </source>
</evidence>
<gene>
    <name evidence="6" type="ORF">OE647_17950</name>
</gene>
<reference evidence="6 7" key="1">
    <citation type="submission" date="2022-10" db="EMBL/GenBank/DDBJ databases">
        <title>Defluviimonas sp. nov., isolated from ocean surface water.</title>
        <authorList>
            <person name="He W."/>
            <person name="Wang L."/>
            <person name="Zhang D.-F."/>
        </authorList>
    </citation>
    <scope>NUCLEOTIDE SEQUENCE [LARGE SCALE GENOMIC DNA]</scope>
    <source>
        <strain evidence="6 7">WL0075</strain>
    </source>
</reference>
<accession>A0ABT2Z626</accession>
<evidence type="ECO:0000256" key="3">
    <source>
        <dbReference type="ARBA" id="ARBA00022475"/>
    </source>
</evidence>
<keyword evidence="5" id="KW-0472">Membrane</keyword>
<dbReference type="InterPro" id="IPR044527">
    <property type="entry name" value="NrtA/CpmA_ABC-bd_dom"/>
</dbReference>
<dbReference type="CDD" id="cd13553">
    <property type="entry name" value="PBP2_NrtA_CpmA_like"/>
    <property type="match status" value="1"/>
</dbReference>
<comment type="caution">
    <text evidence="6">The sequence shown here is derived from an EMBL/GenBank/DDBJ whole genome shotgun (WGS) entry which is preliminary data.</text>
</comment>
<evidence type="ECO:0000256" key="2">
    <source>
        <dbReference type="ARBA" id="ARBA00022448"/>
    </source>
</evidence>
<evidence type="ECO:0000313" key="6">
    <source>
        <dbReference type="EMBL" id="MCV2866599.1"/>
    </source>
</evidence>
<dbReference type="Proteomes" id="UP001652503">
    <property type="component" value="Unassembled WGS sequence"/>
</dbReference>
<keyword evidence="7" id="KW-1185">Reference proteome</keyword>
<evidence type="ECO:0000256" key="1">
    <source>
        <dbReference type="ARBA" id="ARBA00004308"/>
    </source>
</evidence>
<evidence type="ECO:0000313" key="7">
    <source>
        <dbReference type="Proteomes" id="UP001652503"/>
    </source>
</evidence>